<dbReference type="SUPFAM" id="SSF69318">
    <property type="entry name" value="Integrin alpha N-terminal domain"/>
    <property type="match status" value="1"/>
</dbReference>
<evidence type="ECO:0000256" key="1">
    <source>
        <dbReference type="SAM" id="MobiDB-lite"/>
    </source>
</evidence>
<reference evidence="2 3" key="1">
    <citation type="submission" date="2016-09" db="EMBL/GenBank/DDBJ databases">
        <title>Genome-resolved meta-omics ties microbial dynamics to process performance in biotechnology for thiocyanate degradation.</title>
        <authorList>
            <person name="Kantor R.S."/>
            <person name="Huddy R.J."/>
            <person name="Iyer R."/>
            <person name="Thomas B.C."/>
            <person name="Brown C.T."/>
            <person name="Anantharaman K."/>
            <person name="Tringe S."/>
            <person name="Hettich R.L."/>
            <person name="Harrison S.T."/>
            <person name="Banfield J.F."/>
        </authorList>
    </citation>
    <scope>NUCLEOTIDE SEQUENCE [LARGE SCALE GENOMIC DNA]</scope>
    <source>
        <strain evidence="2">59-99</strain>
    </source>
</reference>
<dbReference type="Gene3D" id="2.40.128.340">
    <property type="match status" value="1"/>
</dbReference>
<protein>
    <submittedName>
        <fullName evidence="2">Uncharacterized protein</fullName>
    </submittedName>
</protein>
<feature type="region of interest" description="Disordered" evidence="1">
    <location>
        <begin position="1"/>
        <end position="31"/>
    </location>
</feature>
<name>A0A1M3KYS7_9BACT</name>
<dbReference type="InterPro" id="IPR028994">
    <property type="entry name" value="Integrin_alpha_N"/>
</dbReference>
<evidence type="ECO:0000313" key="2">
    <source>
        <dbReference type="EMBL" id="OJX57664.1"/>
    </source>
</evidence>
<organism evidence="2 3">
    <name type="scientific">Candidatus Kapaibacterium thiocyanatum</name>
    <dbReference type="NCBI Taxonomy" id="1895771"/>
    <lineage>
        <taxon>Bacteria</taxon>
        <taxon>Pseudomonadati</taxon>
        <taxon>Candidatus Kapaibacteriota</taxon>
        <taxon>Candidatus Kapaibacteriia</taxon>
        <taxon>Candidatus Kapaibacteriales</taxon>
        <taxon>Candidatus Kapaibacteriaceae</taxon>
        <taxon>Candidatus Kapaibacterium</taxon>
    </lineage>
</organism>
<sequence length="1723" mass="189086">MQIFSVESRGYRVTNPTDSRPRDGGSYRDNDIEGLGVRRDALDSAIVSKYDIMLEGSNTTHPTILRYDDATIDPQWIMGAVSGNVRGDVRDEIVLLYDDGAQTVVYQLSNDSLLNHVNPLDYILTRTTAATWAYATFDVRKVTHTVAGDFDGNGTDEVVAYWKDGTDQRVYLLQAGTPWTVTQVATPSVGSIDFANVMHVTRADIDGDGNDEIAILMKSGAAVMLMAMESMGGWGLHPLTYTFPTADASPTRVFGLTAGNTDNAGADEVLIMAQRQVSGTITASHLLSCSIAGGVWQKKTVTTWSPAAFNASRVKYMFSGNLDYDVRRREDVGIMYMSSGAAAEADQLIVMNSLPTHLENDFAVDTTSALGVTKPFLPLGWYGVRLHTGIPNRTGGTLDTLYFRDQWRTETWRSPGDYANVMGINFTADSGMIDDRQLDDYARIYNTISAERLHFTDDRTYMGDPVPAADTRSAAYFYNSAENVTGLTAYMNRAWSRRLRVLPHLSCTEHDAYNRMSAPAGDQKFVSFDFTTTEGGPAAGTLPNYFGLMMNGTVENHPAFLGWYASDEPSNLLGPTWKWHVRFDDTVATKRTPLTVPPMMRSYYRTMRWRTPGKPIYMNYNWANDFEYYRNAHDVNLFDNYVYGHTFTLDTLRAGGVPVIANGRPVISSRTQDPAQSLNEAAVLYGFLTTLWNQVKATQRCDKTAAMVIVQGRGDDYVGRDTDPRNDEFLRSYQEMRNLTPEEARFNLFGPAVLGARGALWWEATSWMQGASTDARFTTTDGGTDPMSGQPRQHAANNMTLARAQRVTIDNASAEFSHYAKIFLNERLQGRVSTSAAWHMQGANIPIITTALHLDTASGVYWLFVVNNSARVYGENGVPLVDLAISGLSGGSIPYLVGREFWQNGQSERINTSTMNDGILSFSTPMRAYEVRIYALSTFAPVAPGVPIPVDGELSWVNQRKMVVYAHEAGVGVGPHLDNETRDSVVYHAVYHRADCETCPVNMQGQRVYYRKSYPMHRTEPIDIIRWRPEEHCVSCLIADPALGTTGTGTCAYPSLVVRYDPALFRARVYVTYACEFNGSAYAEHPITGLTGNIRIVENVFLANPDIPVIPPGQVISMTNGMTIHDIGFPVVAAVGDGNIYAYSDAIEGIHAGWKGPGATQFAAGSLRYIRAGNLAAYGDNHPSLWSYGRLHQNELEVPLVWQGGRMEGDATQVFYTRAYHSPMGLMLYVPDYPPYPEPFPVVAAGQAFHLSQGCGDHLLPSVLRSPKQTANRVNDIVYWQNHRESVCSGEDGKPSGSFIKSTSILTEDANANRFDDQVALPQRHTISHKFERLYSPNLTHGRAESTDATYSDRVAVSMNGNTALLPPMSPPSYFRLSSIWWLHDHVAPFVIDVGDVNLYWRHMDTTLVPKVRTADWMGALPHQSVSRRPLVYEDYNQTRMIAEYGLNGTAHLGLSRLFYYMRMGSGSEAVSYGGVTNGQGAFVGIEGVRVNGEDVAVGYERHMDTVASNTVTSLVSGWFTARGRTNLAITLRQSHPGTTTFMLEDEHGKRVPLQGSEMATSDDGREALFSLLTTGGRYRVVADIAGPVTYERNTLIGANRQSSDQGGGRSDDPVKGGANALVSGGNGAVTVNLAENDGLVIAPNPATAEANVILPASIMEHLTATEPMTVQVISPSGSVVDVPVVTGSGYASITTTGLASGVYTVRVVQDGIVMTGRLTVVH</sequence>
<dbReference type="Proteomes" id="UP000184233">
    <property type="component" value="Unassembled WGS sequence"/>
</dbReference>
<evidence type="ECO:0000313" key="3">
    <source>
        <dbReference type="Proteomes" id="UP000184233"/>
    </source>
</evidence>
<gene>
    <name evidence="2" type="ORF">BGO89_06750</name>
</gene>
<feature type="region of interest" description="Disordered" evidence="1">
    <location>
        <begin position="1597"/>
        <end position="1622"/>
    </location>
</feature>
<feature type="compositionally biased region" description="Basic and acidic residues" evidence="1">
    <location>
        <begin position="19"/>
        <end position="31"/>
    </location>
</feature>
<comment type="caution">
    <text evidence="2">The sequence shown here is derived from an EMBL/GenBank/DDBJ whole genome shotgun (WGS) entry which is preliminary data.</text>
</comment>
<accession>A0A1M3KYS7</accession>
<proteinExistence type="predicted"/>
<dbReference type="EMBL" id="MKVH01000021">
    <property type="protein sequence ID" value="OJX57664.1"/>
    <property type="molecule type" value="Genomic_DNA"/>
</dbReference>